<dbReference type="CDD" id="cd12148">
    <property type="entry name" value="fungal_TF_MHR"/>
    <property type="match status" value="1"/>
</dbReference>
<gene>
    <name evidence="1" type="ORF">CNMCM8927_001429</name>
</gene>
<reference evidence="1" key="2">
    <citation type="submission" date="2020-04" db="EMBL/GenBank/DDBJ databases">
        <authorList>
            <person name="Santos R.A.C."/>
            <person name="Steenwyk J.L."/>
            <person name="Rivero-Menendez O."/>
            <person name="Mead M.E."/>
            <person name="Silva L.P."/>
            <person name="Bastos R.W."/>
            <person name="Alastruey-Izquierdo A."/>
            <person name="Goldman G.H."/>
            <person name="Rokas A."/>
        </authorList>
    </citation>
    <scope>NUCLEOTIDE SEQUENCE</scope>
    <source>
        <strain evidence="1">CNM-CM8927</strain>
    </source>
</reference>
<reference evidence="1" key="1">
    <citation type="journal article" date="2020" name="bioRxiv">
        <title>Genomic and phenotypic heterogeneity of clinical isolates of the human pathogens Aspergillus fumigatus, Aspergillus lentulus and Aspergillus fumigatiaffinis.</title>
        <authorList>
            <person name="dos Santos R.A.C."/>
            <person name="Steenwyk J.L."/>
            <person name="Rivero-Menendez O."/>
            <person name="Mead M.E."/>
            <person name="Silva L.P."/>
            <person name="Bastos R.W."/>
            <person name="Alastruey-Izquierdo A."/>
            <person name="Goldman G.H."/>
            <person name="Rokas A."/>
        </authorList>
    </citation>
    <scope>NUCLEOTIDE SEQUENCE</scope>
    <source>
        <strain evidence="1">CNM-CM8927</strain>
    </source>
</reference>
<proteinExistence type="predicted"/>
<evidence type="ECO:0000313" key="2">
    <source>
        <dbReference type="Proteomes" id="UP000649114"/>
    </source>
</evidence>
<evidence type="ECO:0008006" key="3">
    <source>
        <dbReference type="Google" id="ProtNLM"/>
    </source>
</evidence>
<dbReference type="AlphaFoldDB" id="A0AAN5YHW9"/>
<accession>A0AAN5YHW9</accession>
<evidence type="ECO:0000313" key="1">
    <source>
        <dbReference type="EMBL" id="KAF4201534.1"/>
    </source>
</evidence>
<name>A0AAN5YHW9_ASPLE</name>
<protein>
    <recommendedName>
        <fullName evidence="3">Transcription factor domain-containing protein</fullName>
    </recommendedName>
</protein>
<dbReference type="EMBL" id="JAAAPU010000137">
    <property type="protein sequence ID" value="KAF4201534.1"/>
    <property type="molecule type" value="Genomic_DNA"/>
</dbReference>
<comment type="caution">
    <text evidence="1">The sequence shown here is derived from an EMBL/GenBank/DDBJ whole genome shotgun (WGS) entry which is preliminary data.</text>
</comment>
<organism evidence="1 2">
    <name type="scientific">Aspergillus lentulus</name>
    <dbReference type="NCBI Taxonomy" id="293939"/>
    <lineage>
        <taxon>Eukaryota</taxon>
        <taxon>Fungi</taxon>
        <taxon>Dikarya</taxon>
        <taxon>Ascomycota</taxon>
        <taxon>Pezizomycotina</taxon>
        <taxon>Eurotiomycetes</taxon>
        <taxon>Eurotiomycetidae</taxon>
        <taxon>Eurotiales</taxon>
        <taxon>Aspergillaceae</taxon>
        <taxon>Aspergillus</taxon>
        <taxon>Aspergillus subgen. Fumigati</taxon>
    </lineage>
</organism>
<sequence length="320" mass="35286">MGSHQKPLLEYHRQKFELYRLMDPFLGRRSQTGRLETANVPSDKPPLCQLQALALQLAYDNLHIILHRSVAFGASCHDIPYGGNTAHGQGSSLHREELLQSALRTSELGHYSHILQACRRTHAVMHVSICLFTAGVVLYTICLSGPLSPSSQKAKAGIMAIIHLHRNSFPGQHLLSAQSAKILEDAVAAVMQHEQQLILGNPPPRSIGDQRWSSNEEVVTTTEQEGSQIPGVSQAEEKEALLAPLQEIFAHHLQDGARRAGPPTDAMDEQIPPNLASSFEESPIMGHPSFSWDGYLYSMIDPDLADANQMWLWSDSTLQG</sequence>
<dbReference type="Proteomes" id="UP000649114">
    <property type="component" value="Unassembled WGS sequence"/>
</dbReference>